<evidence type="ECO:0000256" key="3">
    <source>
        <dbReference type="ARBA" id="ARBA00022777"/>
    </source>
</evidence>
<proteinExistence type="predicted"/>
<organism evidence="8">
    <name type="scientific">marine metagenome</name>
    <dbReference type="NCBI Taxonomy" id="408172"/>
    <lineage>
        <taxon>unclassified sequences</taxon>
        <taxon>metagenomes</taxon>
        <taxon>ecological metagenomes</taxon>
    </lineage>
</organism>
<dbReference type="PANTHER" id="PTHR10256:SF0">
    <property type="entry name" value="INACTIVE SELENIDE, WATER DIKINASE-LIKE PROTEIN-RELATED"/>
    <property type="match status" value="1"/>
</dbReference>
<evidence type="ECO:0000256" key="5">
    <source>
        <dbReference type="ARBA" id="ARBA00023266"/>
    </source>
</evidence>
<dbReference type="GO" id="GO:0005524">
    <property type="term" value="F:ATP binding"/>
    <property type="evidence" value="ECO:0007669"/>
    <property type="project" value="UniProtKB-KW"/>
</dbReference>
<name>A0A381N1E2_9ZZZZ</name>
<evidence type="ECO:0008006" key="9">
    <source>
        <dbReference type="Google" id="ProtNLM"/>
    </source>
</evidence>
<keyword evidence="2" id="KW-0547">Nucleotide-binding</keyword>
<gene>
    <name evidence="8" type="ORF">METZ01_LOCUS1255</name>
</gene>
<keyword evidence="5" id="KW-0711">Selenium</keyword>
<evidence type="ECO:0000256" key="1">
    <source>
        <dbReference type="ARBA" id="ARBA00022679"/>
    </source>
</evidence>
<evidence type="ECO:0000256" key="2">
    <source>
        <dbReference type="ARBA" id="ARBA00022741"/>
    </source>
</evidence>
<dbReference type="InterPro" id="IPR036921">
    <property type="entry name" value="PurM-like_N_sf"/>
</dbReference>
<reference evidence="8" key="1">
    <citation type="submission" date="2018-05" db="EMBL/GenBank/DDBJ databases">
        <authorList>
            <person name="Lanie J.A."/>
            <person name="Ng W.-L."/>
            <person name="Kazmierczak K.M."/>
            <person name="Andrzejewski T.M."/>
            <person name="Davidsen T.M."/>
            <person name="Wayne K.J."/>
            <person name="Tettelin H."/>
            <person name="Glass J.I."/>
            <person name="Rusch D."/>
            <person name="Podicherti R."/>
            <person name="Tsui H.-C.T."/>
            <person name="Winkler M.E."/>
        </authorList>
    </citation>
    <scope>NUCLEOTIDE SEQUENCE</scope>
</reference>
<dbReference type="NCBIfam" id="TIGR00476">
    <property type="entry name" value="selD"/>
    <property type="match status" value="1"/>
</dbReference>
<dbReference type="PANTHER" id="PTHR10256">
    <property type="entry name" value="SELENIDE, WATER DIKINASE"/>
    <property type="match status" value="1"/>
</dbReference>
<dbReference type="InterPro" id="IPR016188">
    <property type="entry name" value="PurM-like_N"/>
</dbReference>
<accession>A0A381N1E2</accession>
<dbReference type="Pfam" id="PF02769">
    <property type="entry name" value="AIRS_C"/>
    <property type="match status" value="1"/>
</dbReference>
<feature type="domain" description="PurM-like C-terminal" evidence="7">
    <location>
        <begin position="143"/>
        <end position="314"/>
    </location>
</feature>
<dbReference type="SUPFAM" id="SSF55326">
    <property type="entry name" value="PurM N-terminal domain-like"/>
    <property type="match status" value="1"/>
</dbReference>
<dbReference type="AlphaFoldDB" id="A0A381N1E2"/>
<sequence>MNKLLASLPQNNDQNLLVGFNTSDDAGVYLLNTEQALVFTADIISPPVDDPYLFGQIAAANSLGDIYAMGGKPLSCLNLVGFPSGKLDHEVLEGIVAGALQKITEAGAVLLGGHTTDDDEPKFGLTVTGLVHPEKIWRNIGAQPGDQLILTKAIGSGVLLNANLKNLVSKKALQECLNSLIELNRAAAEVLAHFEIHAATDITGFGFAGHGLEMVRGSDLTLNITLADIPVLSETMEMYERGVSTRVNETNRRMVEKHWSFAEELSPLQQELMLDPQTSGGLLVAVPEDQTPSILKALHEAGISSSARIGYVSSFNETKLIFT</sequence>
<dbReference type="GO" id="GO:0005737">
    <property type="term" value="C:cytoplasm"/>
    <property type="evidence" value="ECO:0007669"/>
    <property type="project" value="TreeGrafter"/>
</dbReference>
<dbReference type="SUPFAM" id="SSF56042">
    <property type="entry name" value="PurM C-terminal domain-like"/>
    <property type="match status" value="1"/>
</dbReference>
<evidence type="ECO:0000259" key="6">
    <source>
        <dbReference type="Pfam" id="PF00586"/>
    </source>
</evidence>
<dbReference type="InterPro" id="IPR010918">
    <property type="entry name" value="PurM-like_C_dom"/>
</dbReference>
<protein>
    <recommendedName>
        <fullName evidence="9">PurM-like N-terminal domain-containing protein</fullName>
    </recommendedName>
</protein>
<dbReference type="Gene3D" id="3.30.1330.10">
    <property type="entry name" value="PurM-like, N-terminal domain"/>
    <property type="match status" value="1"/>
</dbReference>
<dbReference type="GO" id="GO:0004756">
    <property type="term" value="F:selenide, water dikinase activity"/>
    <property type="evidence" value="ECO:0007669"/>
    <property type="project" value="TreeGrafter"/>
</dbReference>
<dbReference type="Gene3D" id="3.90.650.10">
    <property type="entry name" value="PurM-like C-terminal domain"/>
    <property type="match status" value="1"/>
</dbReference>
<evidence type="ECO:0000256" key="4">
    <source>
        <dbReference type="ARBA" id="ARBA00022840"/>
    </source>
</evidence>
<dbReference type="InterPro" id="IPR004536">
    <property type="entry name" value="SPS/SelD"/>
</dbReference>
<evidence type="ECO:0000313" key="8">
    <source>
        <dbReference type="EMBL" id="SUZ48401.1"/>
    </source>
</evidence>
<dbReference type="CDD" id="cd02195">
    <property type="entry name" value="SelD"/>
    <property type="match status" value="1"/>
</dbReference>
<dbReference type="GO" id="GO:0016260">
    <property type="term" value="P:selenocysteine biosynthetic process"/>
    <property type="evidence" value="ECO:0007669"/>
    <property type="project" value="TreeGrafter"/>
</dbReference>
<feature type="domain" description="PurM-like N-terminal" evidence="6">
    <location>
        <begin position="24"/>
        <end position="131"/>
    </location>
</feature>
<keyword evidence="1" id="KW-0808">Transferase</keyword>
<dbReference type="InterPro" id="IPR036676">
    <property type="entry name" value="PurM-like_C_sf"/>
</dbReference>
<keyword evidence="4" id="KW-0067">ATP-binding</keyword>
<dbReference type="PIRSF" id="PIRSF036407">
    <property type="entry name" value="Selenphspht_syn"/>
    <property type="match status" value="1"/>
</dbReference>
<keyword evidence="3" id="KW-0418">Kinase</keyword>
<dbReference type="Pfam" id="PF00586">
    <property type="entry name" value="AIRS"/>
    <property type="match status" value="1"/>
</dbReference>
<evidence type="ECO:0000259" key="7">
    <source>
        <dbReference type="Pfam" id="PF02769"/>
    </source>
</evidence>
<dbReference type="EMBL" id="UINC01000066">
    <property type="protein sequence ID" value="SUZ48401.1"/>
    <property type="molecule type" value="Genomic_DNA"/>
</dbReference>